<proteinExistence type="predicted"/>
<name>A0A843UJS1_COLES</name>
<protein>
    <submittedName>
        <fullName evidence="1">Uncharacterized protein</fullName>
    </submittedName>
</protein>
<organism evidence="1 2">
    <name type="scientific">Colocasia esculenta</name>
    <name type="common">Wild taro</name>
    <name type="synonym">Arum esculentum</name>
    <dbReference type="NCBI Taxonomy" id="4460"/>
    <lineage>
        <taxon>Eukaryota</taxon>
        <taxon>Viridiplantae</taxon>
        <taxon>Streptophyta</taxon>
        <taxon>Embryophyta</taxon>
        <taxon>Tracheophyta</taxon>
        <taxon>Spermatophyta</taxon>
        <taxon>Magnoliopsida</taxon>
        <taxon>Liliopsida</taxon>
        <taxon>Araceae</taxon>
        <taxon>Aroideae</taxon>
        <taxon>Colocasieae</taxon>
        <taxon>Colocasia</taxon>
    </lineage>
</organism>
<evidence type="ECO:0000313" key="1">
    <source>
        <dbReference type="EMBL" id="MQL82336.1"/>
    </source>
</evidence>
<reference evidence="1" key="1">
    <citation type="submission" date="2017-07" db="EMBL/GenBank/DDBJ databases">
        <title>Taro Niue Genome Assembly and Annotation.</title>
        <authorList>
            <person name="Atibalentja N."/>
            <person name="Keating K."/>
            <person name="Fields C.J."/>
        </authorList>
    </citation>
    <scope>NUCLEOTIDE SEQUENCE</scope>
    <source>
        <strain evidence="1">Niue_2</strain>
        <tissue evidence="1">Leaf</tissue>
    </source>
</reference>
<sequence>MFSALDIIYYGGVISEFDSHSKKHTILKEDGEYEVLDLSVEDWELLKSRSVWFCGLSDWCS</sequence>
<dbReference type="AlphaFoldDB" id="A0A843UJS1"/>
<gene>
    <name evidence="1" type="ORF">Taro_014783</name>
</gene>
<dbReference type="Proteomes" id="UP000652761">
    <property type="component" value="Unassembled WGS sequence"/>
</dbReference>
<accession>A0A843UJS1</accession>
<comment type="caution">
    <text evidence="1">The sequence shown here is derived from an EMBL/GenBank/DDBJ whole genome shotgun (WGS) entry which is preliminary data.</text>
</comment>
<evidence type="ECO:0000313" key="2">
    <source>
        <dbReference type="Proteomes" id="UP000652761"/>
    </source>
</evidence>
<dbReference type="EMBL" id="NMUH01000625">
    <property type="protein sequence ID" value="MQL82336.1"/>
    <property type="molecule type" value="Genomic_DNA"/>
</dbReference>
<dbReference type="OrthoDB" id="200660at2759"/>
<keyword evidence="2" id="KW-1185">Reference proteome</keyword>